<dbReference type="PANTHER" id="PTHR23526:SF1">
    <property type="entry name" value="MAJOR FACILITATOR SUPERFAMILY MFS_1"/>
    <property type="match status" value="1"/>
</dbReference>
<keyword evidence="2 4" id="KW-1133">Transmembrane helix</keyword>
<evidence type="ECO:0000256" key="2">
    <source>
        <dbReference type="ARBA" id="ARBA00022989"/>
    </source>
</evidence>
<dbReference type="InterPro" id="IPR052528">
    <property type="entry name" value="Sugar_transport-like"/>
</dbReference>
<feature type="transmembrane region" description="Helical" evidence="4">
    <location>
        <begin position="351"/>
        <end position="369"/>
    </location>
</feature>
<dbReference type="InterPro" id="IPR020846">
    <property type="entry name" value="MFS_dom"/>
</dbReference>
<feature type="transmembrane region" description="Helical" evidence="4">
    <location>
        <begin position="178"/>
        <end position="199"/>
    </location>
</feature>
<keyword evidence="3 4" id="KW-0472">Membrane</keyword>
<feature type="transmembrane region" description="Helical" evidence="4">
    <location>
        <begin position="293"/>
        <end position="311"/>
    </location>
</feature>
<gene>
    <name evidence="6" type="ORF">QBE54_08860</name>
</gene>
<reference evidence="6 7" key="1">
    <citation type="submission" date="2023-03" db="EMBL/GenBank/DDBJ databases">
        <title>Novel Species.</title>
        <authorList>
            <person name="Ma S."/>
        </authorList>
    </citation>
    <scope>NUCLEOTIDE SEQUENCE [LARGE SCALE GENOMIC DNA]</scope>
    <source>
        <strain evidence="6 7">B11</strain>
    </source>
</reference>
<evidence type="ECO:0000256" key="4">
    <source>
        <dbReference type="SAM" id="Phobius"/>
    </source>
</evidence>
<dbReference type="SUPFAM" id="SSF103473">
    <property type="entry name" value="MFS general substrate transporter"/>
    <property type="match status" value="1"/>
</dbReference>
<feature type="transmembrane region" description="Helical" evidence="4">
    <location>
        <begin position="144"/>
        <end position="166"/>
    </location>
</feature>
<organism evidence="6 7">
    <name type="scientific">Thermatribacter velox</name>
    <dbReference type="NCBI Taxonomy" id="3039681"/>
    <lineage>
        <taxon>Bacteria</taxon>
        <taxon>Pseudomonadati</taxon>
        <taxon>Atribacterota</taxon>
        <taxon>Atribacteria</taxon>
        <taxon>Atribacterales</taxon>
        <taxon>Thermatribacteraceae</taxon>
        <taxon>Thermatribacter</taxon>
    </lineage>
</organism>
<dbReference type="InterPro" id="IPR036259">
    <property type="entry name" value="MFS_trans_sf"/>
</dbReference>
<dbReference type="Proteomes" id="UP001461341">
    <property type="component" value="Chromosome"/>
</dbReference>
<feature type="transmembrane region" description="Helical" evidence="4">
    <location>
        <begin position="232"/>
        <end position="251"/>
    </location>
</feature>
<dbReference type="PROSITE" id="PS50850">
    <property type="entry name" value="MFS"/>
    <property type="match status" value="1"/>
</dbReference>
<protein>
    <submittedName>
        <fullName evidence="6">MFS transporter</fullName>
    </submittedName>
</protein>
<evidence type="ECO:0000256" key="1">
    <source>
        <dbReference type="ARBA" id="ARBA00022692"/>
    </source>
</evidence>
<keyword evidence="7" id="KW-1185">Reference proteome</keyword>
<accession>A0ABZ2YBL6</accession>
<feature type="domain" description="Major facilitator superfamily (MFS) profile" evidence="5">
    <location>
        <begin position="189"/>
        <end position="411"/>
    </location>
</feature>
<dbReference type="InterPro" id="IPR011701">
    <property type="entry name" value="MFS"/>
</dbReference>
<feature type="transmembrane region" description="Helical" evidence="4">
    <location>
        <begin position="50"/>
        <end position="67"/>
    </location>
</feature>
<name>A0ABZ2YBL6_9BACT</name>
<feature type="transmembrane region" description="Helical" evidence="4">
    <location>
        <begin position="20"/>
        <end position="38"/>
    </location>
</feature>
<evidence type="ECO:0000256" key="3">
    <source>
        <dbReference type="ARBA" id="ARBA00023136"/>
    </source>
</evidence>
<keyword evidence="1 4" id="KW-0812">Transmembrane</keyword>
<feature type="transmembrane region" description="Helical" evidence="4">
    <location>
        <begin position="108"/>
        <end position="132"/>
    </location>
</feature>
<dbReference type="Gene3D" id="1.20.1250.20">
    <property type="entry name" value="MFS general substrate transporter like domains"/>
    <property type="match status" value="2"/>
</dbReference>
<feature type="transmembrane region" description="Helical" evidence="4">
    <location>
        <begin position="317"/>
        <end position="339"/>
    </location>
</feature>
<evidence type="ECO:0000313" key="6">
    <source>
        <dbReference type="EMBL" id="WZL75688.1"/>
    </source>
</evidence>
<proteinExistence type="predicted"/>
<evidence type="ECO:0000259" key="5">
    <source>
        <dbReference type="PROSITE" id="PS50850"/>
    </source>
</evidence>
<sequence length="411" mass="45483">MLSRRDYIRNFVVDSLDYSFFALALTLGSITTFLPLFARRLGASNFQVGLIPAIAYLGWSVPALWGGRYSSKRDLKLPFVLKFTFLERLPFLGLSLVAFWLVPGSNSLALLLTYLLLGVACFAMGFLGPIWIEMIGKVIHPRRRGLYFALGNGIGALMGIWGSRIAEDFLKRYPFATNFGYCFGLAFLALLVSYLFLALTREEKEVIHRPDASIWSSIPRILKVDRNFTNFLIARIFLALGMMGSSFYTVFTLSAFQVSDATVARYNAFLMGAQALSNFLWGPLGDRMGHKLVLILGAVLVVLSNFIAFVSSNYADFFLAFALFGAYYSALSVAGVAILLDFAPPQGRGDYLGIGSFVAGFPSFLAPLLGGKMADLVGYRALFLCSFLVNLVGFLWLFFGVKEPRAFREGE</sequence>
<feature type="transmembrane region" description="Helical" evidence="4">
    <location>
        <begin position="263"/>
        <end position="281"/>
    </location>
</feature>
<feature type="transmembrane region" description="Helical" evidence="4">
    <location>
        <begin position="381"/>
        <end position="399"/>
    </location>
</feature>
<dbReference type="PANTHER" id="PTHR23526">
    <property type="entry name" value="INTEGRAL MEMBRANE TRANSPORT PROTEIN-RELATED"/>
    <property type="match status" value="1"/>
</dbReference>
<dbReference type="Pfam" id="PF07690">
    <property type="entry name" value="MFS_1"/>
    <property type="match status" value="2"/>
</dbReference>
<dbReference type="EMBL" id="CP121689">
    <property type="protein sequence ID" value="WZL75688.1"/>
    <property type="molecule type" value="Genomic_DNA"/>
</dbReference>
<dbReference type="RefSeq" id="WP_369017838.1">
    <property type="nucleotide sequence ID" value="NZ_CP121689.1"/>
</dbReference>
<evidence type="ECO:0000313" key="7">
    <source>
        <dbReference type="Proteomes" id="UP001461341"/>
    </source>
</evidence>
<feature type="transmembrane region" description="Helical" evidence="4">
    <location>
        <begin position="79"/>
        <end position="102"/>
    </location>
</feature>